<reference evidence="5 6" key="1">
    <citation type="submission" date="2015-12" db="EMBL/GenBank/DDBJ databases">
        <title>Dictyostelia acquired genes for synthesis and detection of signals that induce cell-type specialization by lateral gene transfer from prokaryotes.</title>
        <authorList>
            <person name="Gloeckner G."/>
            <person name="Schaap P."/>
        </authorList>
    </citation>
    <scope>NUCLEOTIDE SEQUENCE [LARGE SCALE GENOMIC DNA]</scope>
    <source>
        <strain evidence="5 6">TK</strain>
    </source>
</reference>
<dbReference type="AlphaFoldDB" id="A0A151Z867"/>
<organism evidence="5 6">
    <name type="scientific">Tieghemostelium lacteum</name>
    <name type="common">Slime mold</name>
    <name type="synonym">Dictyostelium lacteum</name>
    <dbReference type="NCBI Taxonomy" id="361077"/>
    <lineage>
        <taxon>Eukaryota</taxon>
        <taxon>Amoebozoa</taxon>
        <taxon>Evosea</taxon>
        <taxon>Eumycetozoa</taxon>
        <taxon>Dictyostelia</taxon>
        <taxon>Dictyosteliales</taxon>
        <taxon>Raperosteliaceae</taxon>
        <taxon>Tieghemostelium</taxon>
    </lineage>
</organism>
<keyword evidence="6" id="KW-1185">Reference proteome</keyword>
<accession>A0A151Z867</accession>
<dbReference type="PANTHER" id="PTHR28441:SF2">
    <property type="entry name" value="PROTEIN FAM91A1"/>
    <property type="match status" value="1"/>
</dbReference>
<dbReference type="Proteomes" id="UP000076078">
    <property type="component" value="Unassembled WGS sequence"/>
</dbReference>
<dbReference type="Pfam" id="PF14647">
    <property type="entry name" value="FAM91_N"/>
    <property type="match status" value="1"/>
</dbReference>
<dbReference type="EMBL" id="LODT01000037">
    <property type="protein sequence ID" value="KYQ90141.1"/>
    <property type="molecule type" value="Genomic_DNA"/>
</dbReference>
<dbReference type="STRING" id="361077.A0A151Z867"/>
<feature type="domain" description="FAM91 C-terminal" evidence="4">
    <location>
        <begin position="381"/>
        <end position="715"/>
    </location>
</feature>
<proteinExistence type="inferred from homology"/>
<evidence type="ECO:0000259" key="3">
    <source>
        <dbReference type="Pfam" id="PF14647"/>
    </source>
</evidence>
<comment type="similarity">
    <text evidence="1">Belongs to the FAM91 family.</text>
</comment>
<evidence type="ECO:0000259" key="4">
    <source>
        <dbReference type="Pfam" id="PF14648"/>
    </source>
</evidence>
<dbReference type="InParanoid" id="A0A151Z867"/>
<name>A0A151Z867_TIELA</name>
<evidence type="ECO:0000256" key="2">
    <source>
        <dbReference type="SAM" id="MobiDB-lite"/>
    </source>
</evidence>
<dbReference type="OrthoDB" id="275996at2759"/>
<evidence type="ECO:0000256" key="1">
    <source>
        <dbReference type="ARBA" id="ARBA00010319"/>
    </source>
</evidence>
<sequence length="820" mass="93555">MDQNSEKELEKYVLNQVGWDSLPSNAKTILEQSQAKWKQYVLRFSIKHQLRWDSNLIKQFIQDERVYYQEIVRLSVSNLVLYPYHIGDKLIRILNITPFKFYLIMMIETMTNSKSYDEIPNFTAVDCLRILDIGRNQYIDLMNKSRSKGYLFKKKRDVIRSLLPMKSLEKNMDYWWTLHLGHSMPEEERQCNNPEFEILDDLKTNGSVNGRQVGIYHRDSVLSLIAKGLVYVDVPIQNSDTISVPPLEGFVMNRVLGDYFESLLYKIFVSIDERTTVQQLSELLQINVESVKQANLEPLYESDQITSKYHISWIQYLQQQPQQTNEISNILTSSSNTATVPNDDLVQSTTTSTQASSTSNTSQSTNTSSNTSNLDTDSEESKRIAFVFDSSITAFLMMGNLGYGLKNHAVTMFEVGKLANEALCDFLQELNKIDIEEFVDGDAKIYAKNAIALRDTIKHLRNRYVIGGAQGTVQGLDLISCERMNSLDETTRLRVLGKNYSVLISMAPLSIDNCPVISCLPVHFGPAVYEVHSFWFRLYVYHLVGQGPNSMLYPKGTRLKRIPSVFKDCEKVIVCSLDHDPVNVNLSNLLPTVNEQLLSSPVLLQAYSFIKYDSQPKQSKLISHSRSASMNISGGSTQEETILYVPFPIESPTSSSNLVDIDIPEEIENYTQDNIHKHPILLKIQECLNLQYSFGYIALLKKESINYQQQQQPQSQVSKISWIPLNVYYGIPIFDDNLNRQVCEKIDRLKLLSPENIQNQNIHSRQLSLDLFQFISSTCPPIHPDLETIDSSKINSTLPSVHNIPLPTQTISFINGVVEF</sequence>
<feature type="domain" description="FAM91 N-terminal" evidence="3">
    <location>
        <begin position="14"/>
        <end position="294"/>
    </location>
</feature>
<comment type="caution">
    <text evidence="5">The sequence shown here is derived from an EMBL/GenBank/DDBJ whole genome shotgun (WGS) entry which is preliminary data.</text>
</comment>
<protein>
    <submittedName>
        <fullName evidence="5">FAM91 family protein</fullName>
    </submittedName>
</protein>
<feature type="region of interest" description="Disordered" evidence="2">
    <location>
        <begin position="338"/>
        <end position="376"/>
    </location>
</feature>
<gene>
    <name evidence="5" type="ORF">DLAC_08729</name>
</gene>
<feature type="compositionally biased region" description="Low complexity" evidence="2">
    <location>
        <begin position="347"/>
        <end position="373"/>
    </location>
</feature>
<dbReference type="OMA" id="HYESFPF"/>
<dbReference type="FunCoup" id="A0A151Z867">
    <property type="interactions" value="153"/>
</dbReference>
<dbReference type="InterPro" id="IPR028097">
    <property type="entry name" value="FAM91_C_dom"/>
</dbReference>
<dbReference type="InterPro" id="IPR028091">
    <property type="entry name" value="FAM91_N_dom"/>
</dbReference>
<dbReference type="InterPro" id="IPR039199">
    <property type="entry name" value="FAM91"/>
</dbReference>
<evidence type="ECO:0000313" key="6">
    <source>
        <dbReference type="Proteomes" id="UP000076078"/>
    </source>
</evidence>
<dbReference type="Pfam" id="PF14648">
    <property type="entry name" value="FAM91_C"/>
    <property type="match status" value="1"/>
</dbReference>
<dbReference type="PANTHER" id="PTHR28441">
    <property type="entry name" value="PROTEIN FAM91A1"/>
    <property type="match status" value="1"/>
</dbReference>
<evidence type="ECO:0000313" key="5">
    <source>
        <dbReference type="EMBL" id="KYQ90141.1"/>
    </source>
</evidence>